<keyword evidence="3" id="KW-1185">Reference proteome</keyword>
<accession>A0ABU2SAZ1</accession>
<dbReference type="Proteomes" id="UP001183615">
    <property type="component" value="Unassembled WGS sequence"/>
</dbReference>
<organism evidence="2 3">
    <name type="scientific">Streptomyces johnsoniae</name>
    <dbReference type="NCBI Taxonomy" id="3075532"/>
    <lineage>
        <taxon>Bacteria</taxon>
        <taxon>Bacillati</taxon>
        <taxon>Actinomycetota</taxon>
        <taxon>Actinomycetes</taxon>
        <taxon>Kitasatosporales</taxon>
        <taxon>Streptomycetaceae</taxon>
        <taxon>Streptomyces</taxon>
    </lineage>
</organism>
<gene>
    <name evidence="2" type="ORF">RM779_25730</name>
</gene>
<name>A0ABU2SAZ1_9ACTN</name>
<sequence length="105" mass="11340">MTTQPRGARQRPHTAAVGASKGVAEGVVSVLRPGPHRPDGRRPVAWLNVYAPPDWRVVPTAHSWCRCGRDERAAGRKRVAALVAGHTAHRDTCPLRNPQEGRAAA</sequence>
<protein>
    <submittedName>
        <fullName evidence="2">Uncharacterized protein</fullName>
    </submittedName>
</protein>
<feature type="region of interest" description="Disordered" evidence="1">
    <location>
        <begin position="1"/>
        <end position="21"/>
    </location>
</feature>
<evidence type="ECO:0000313" key="3">
    <source>
        <dbReference type="Proteomes" id="UP001183615"/>
    </source>
</evidence>
<dbReference type="RefSeq" id="WP_311620144.1">
    <property type="nucleotide sequence ID" value="NZ_JAVREV010000016.1"/>
</dbReference>
<proteinExistence type="predicted"/>
<comment type="caution">
    <text evidence="2">The sequence shown here is derived from an EMBL/GenBank/DDBJ whole genome shotgun (WGS) entry which is preliminary data.</text>
</comment>
<dbReference type="EMBL" id="JAVREV010000016">
    <property type="protein sequence ID" value="MDT0445968.1"/>
    <property type="molecule type" value="Genomic_DNA"/>
</dbReference>
<reference evidence="3" key="1">
    <citation type="submission" date="2023-07" db="EMBL/GenBank/DDBJ databases">
        <title>30 novel species of actinomycetes from the DSMZ collection.</title>
        <authorList>
            <person name="Nouioui I."/>
        </authorList>
    </citation>
    <scope>NUCLEOTIDE SEQUENCE [LARGE SCALE GENOMIC DNA]</scope>
    <source>
        <strain evidence="3">DSM 41886</strain>
    </source>
</reference>
<evidence type="ECO:0000313" key="2">
    <source>
        <dbReference type="EMBL" id="MDT0445968.1"/>
    </source>
</evidence>
<evidence type="ECO:0000256" key="1">
    <source>
        <dbReference type="SAM" id="MobiDB-lite"/>
    </source>
</evidence>